<dbReference type="EMBL" id="DS547307">
    <property type="protein sequence ID" value="EDQ98379.1"/>
    <property type="molecule type" value="Genomic_DNA"/>
</dbReference>
<dbReference type="GeneID" id="6077547"/>
<dbReference type="KEGG" id="lbc:LACBIDRAFT_298613"/>
<dbReference type="KEGG" id="lbc:LACBIDRAFT_302996"/>
<dbReference type="RefSeq" id="XP_001890967.1">
    <property type="nucleotide sequence ID" value="XM_001890932.1"/>
</dbReference>
<dbReference type="EMBL" id="DS547104">
    <property type="protein sequence ID" value="EDR07434.1"/>
    <property type="molecule type" value="Genomic_DNA"/>
</dbReference>
<dbReference type="RefSeq" id="XP_001881826.1">
    <property type="nucleotide sequence ID" value="XM_001881791.1"/>
</dbReference>
<proteinExistence type="predicted"/>
<gene>
    <name evidence="2" type="ORF">LACBIDRAFT_298613</name>
    <name evidence="1" type="ORF">LACBIDRAFT_302996</name>
</gene>
<dbReference type="AlphaFoldDB" id="B0DD83"/>
<evidence type="ECO:0000313" key="3">
    <source>
        <dbReference type="Proteomes" id="UP000001194"/>
    </source>
</evidence>
<dbReference type="InParanoid" id="B0DD83"/>
<dbReference type="HOGENOM" id="CLU_2868040_0_0_1"/>
<evidence type="ECO:0000313" key="1">
    <source>
        <dbReference type="EMBL" id="EDQ98379.1"/>
    </source>
</evidence>
<organism evidence="3">
    <name type="scientific">Laccaria bicolor (strain S238N-H82 / ATCC MYA-4686)</name>
    <name type="common">Bicoloured deceiver</name>
    <name type="synonym">Laccaria laccata var. bicolor</name>
    <dbReference type="NCBI Taxonomy" id="486041"/>
    <lineage>
        <taxon>Eukaryota</taxon>
        <taxon>Fungi</taxon>
        <taxon>Dikarya</taxon>
        <taxon>Basidiomycota</taxon>
        <taxon>Agaricomycotina</taxon>
        <taxon>Agaricomycetes</taxon>
        <taxon>Agaricomycetidae</taxon>
        <taxon>Agaricales</taxon>
        <taxon>Agaricineae</taxon>
        <taxon>Hydnangiaceae</taxon>
        <taxon>Laccaria</taxon>
    </lineage>
</organism>
<dbReference type="Proteomes" id="UP000001194">
    <property type="component" value="Unassembled WGS sequence"/>
</dbReference>
<dbReference type="GeneID" id="6086622"/>
<name>B0DD83_LACBS</name>
<protein>
    <submittedName>
        <fullName evidence="2">Predicted protein</fullName>
    </submittedName>
</protein>
<accession>B0DD83</accession>
<keyword evidence="3" id="KW-1185">Reference proteome</keyword>
<evidence type="ECO:0000313" key="2">
    <source>
        <dbReference type="EMBL" id="EDR07434.1"/>
    </source>
</evidence>
<sequence>MRSKWMGSRAERSAFTFSVELSLQRTFMARTTFPTFSPRSHVLPGQYSTSAEVFSGAEERVPGG</sequence>
<reference evidence="2 3" key="1">
    <citation type="journal article" date="2008" name="Nature">
        <title>The genome of Laccaria bicolor provides insights into mycorrhizal symbiosis.</title>
        <authorList>
            <person name="Martin F."/>
            <person name="Aerts A."/>
            <person name="Ahren D."/>
            <person name="Brun A."/>
            <person name="Danchin E.G.J."/>
            <person name="Duchaussoy F."/>
            <person name="Gibon J."/>
            <person name="Kohler A."/>
            <person name="Lindquist E."/>
            <person name="Pereda V."/>
            <person name="Salamov A."/>
            <person name="Shapiro H.J."/>
            <person name="Wuyts J."/>
            <person name="Blaudez D."/>
            <person name="Buee M."/>
            <person name="Brokstein P."/>
            <person name="Canbaeck B."/>
            <person name="Cohen D."/>
            <person name="Courty P.E."/>
            <person name="Coutinho P.M."/>
            <person name="Delaruelle C."/>
            <person name="Detter J.C."/>
            <person name="Deveau A."/>
            <person name="DiFazio S."/>
            <person name="Duplessis S."/>
            <person name="Fraissinet-Tachet L."/>
            <person name="Lucic E."/>
            <person name="Frey-Klett P."/>
            <person name="Fourrey C."/>
            <person name="Feussner I."/>
            <person name="Gay G."/>
            <person name="Grimwood J."/>
            <person name="Hoegger P.J."/>
            <person name="Jain P."/>
            <person name="Kilaru S."/>
            <person name="Labbe J."/>
            <person name="Lin Y.C."/>
            <person name="Legue V."/>
            <person name="Le Tacon F."/>
            <person name="Marmeisse R."/>
            <person name="Melayah D."/>
            <person name="Montanini B."/>
            <person name="Muratet M."/>
            <person name="Nehls U."/>
            <person name="Niculita-Hirzel H."/>
            <person name="Oudot-Le Secq M.P."/>
            <person name="Peter M."/>
            <person name="Quesneville H."/>
            <person name="Rajashekar B."/>
            <person name="Reich M."/>
            <person name="Rouhier N."/>
            <person name="Schmutz J."/>
            <person name="Yin T."/>
            <person name="Chalot M."/>
            <person name="Henrissat B."/>
            <person name="Kuees U."/>
            <person name="Lucas S."/>
            <person name="Van de Peer Y."/>
            <person name="Podila G.K."/>
            <person name="Polle A."/>
            <person name="Pukkila P.J."/>
            <person name="Richardson P.M."/>
            <person name="Rouze P."/>
            <person name="Sanders I.R."/>
            <person name="Stajich J.E."/>
            <person name="Tunlid A."/>
            <person name="Tuskan G."/>
            <person name="Grigoriev I.V."/>
        </authorList>
    </citation>
    <scope>NUCLEOTIDE SEQUENCE [LARGE SCALE GENOMIC DNA]</scope>
    <source>
        <strain evidence="3">S238N-H82 / ATCC MYA-4686</strain>
    </source>
</reference>